<keyword evidence="1" id="KW-0732">Signal</keyword>
<gene>
    <name evidence="2" type="ORF">LPB138_05510</name>
</gene>
<dbReference type="InterPro" id="IPR046601">
    <property type="entry name" value="DUF6660"/>
</dbReference>
<feature type="signal peptide" evidence="1">
    <location>
        <begin position="1"/>
        <end position="24"/>
    </location>
</feature>
<name>A0A1D8P6I3_9FLAO</name>
<dbReference type="KEGG" id="lul:LPB138_05510"/>
<protein>
    <submittedName>
        <fullName evidence="2">Uncharacterized protein</fullName>
    </submittedName>
</protein>
<reference evidence="2 3" key="1">
    <citation type="submission" date="2016-10" db="EMBL/GenBank/DDBJ databases">
        <title>Lutibacter sp. LPB0138, isolated from marine gastropod.</title>
        <authorList>
            <person name="Kim E."/>
            <person name="Yi H."/>
        </authorList>
    </citation>
    <scope>NUCLEOTIDE SEQUENCE [LARGE SCALE GENOMIC DNA]</scope>
    <source>
        <strain evidence="2 3">LPB0138</strain>
    </source>
</reference>
<organism evidence="2 3">
    <name type="scientific">Urechidicola croceus</name>
    <dbReference type="NCBI Taxonomy" id="1850246"/>
    <lineage>
        <taxon>Bacteria</taxon>
        <taxon>Pseudomonadati</taxon>
        <taxon>Bacteroidota</taxon>
        <taxon>Flavobacteriia</taxon>
        <taxon>Flavobacteriales</taxon>
        <taxon>Flavobacteriaceae</taxon>
        <taxon>Urechidicola</taxon>
    </lineage>
</organism>
<dbReference type="Proteomes" id="UP000176050">
    <property type="component" value="Chromosome"/>
</dbReference>
<evidence type="ECO:0000313" key="2">
    <source>
        <dbReference type="EMBL" id="AOW20169.1"/>
    </source>
</evidence>
<dbReference type="EMBL" id="CP017478">
    <property type="protein sequence ID" value="AOW20169.1"/>
    <property type="molecule type" value="Genomic_DNA"/>
</dbReference>
<dbReference type="OrthoDB" id="997115at2"/>
<dbReference type="AlphaFoldDB" id="A0A1D8P6I3"/>
<dbReference type="Pfam" id="PF20365">
    <property type="entry name" value="DUF6660"/>
    <property type="match status" value="1"/>
</dbReference>
<proteinExistence type="predicted"/>
<evidence type="ECO:0000256" key="1">
    <source>
        <dbReference type="SAM" id="SignalP"/>
    </source>
</evidence>
<dbReference type="STRING" id="1850246.LPB138_05510"/>
<sequence length="103" mass="11883">MKYLTFILSLYILALNLAPCEDYAALDNEVKTENLQATNSDHQHQDLDLCSPFCICQCCHINTIDFKFIDVNIISYYISTQDFFYQNGTEKDFTTSILQPPRA</sequence>
<feature type="chain" id="PRO_5009110833" evidence="1">
    <location>
        <begin position="25"/>
        <end position="103"/>
    </location>
</feature>
<evidence type="ECO:0000313" key="3">
    <source>
        <dbReference type="Proteomes" id="UP000176050"/>
    </source>
</evidence>
<keyword evidence="3" id="KW-1185">Reference proteome</keyword>
<accession>A0A1D8P6I3</accession>
<dbReference type="RefSeq" id="WP_070236307.1">
    <property type="nucleotide sequence ID" value="NZ_CP017478.1"/>
</dbReference>